<dbReference type="RefSeq" id="WP_252767844.1">
    <property type="nucleotide sequence ID" value="NZ_JAMXMC010000001.1"/>
</dbReference>
<gene>
    <name evidence="1" type="ORF">M0L44_01520</name>
</gene>
<name>A0ABT1BIF6_9BURK</name>
<dbReference type="SUPFAM" id="SSF51556">
    <property type="entry name" value="Metallo-dependent hydrolases"/>
    <property type="match status" value="1"/>
</dbReference>
<dbReference type="InterPro" id="IPR032466">
    <property type="entry name" value="Metal_Hydrolase"/>
</dbReference>
<keyword evidence="2" id="KW-1185">Reference proteome</keyword>
<evidence type="ECO:0000313" key="2">
    <source>
        <dbReference type="Proteomes" id="UP001204851"/>
    </source>
</evidence>
<proteinExistence type="predicted"/>
<dbReference type="PROSITE" id="PS51365">
    <property type="entry name" value="RENAL_DIPEPTIDASE_2"/>
    <property type="match status" value="1"/>
</dbReference>
<dbReference type="Proteomes" id="UP001204851">
    <property type="component" value="Unassembled WGS sequence"/>
</dbReference>
<dbReference type="EMBL" id="JAMXMC010000001">
    <property type="protein sequence ID" value="MCO5975401.1"/>
    <property type="molecule type" value="Genomic_DNA"/>
</dbReference>
<organism evidence="1 2">
    <name type="scientific">Ideonella oryzae</name>
    <dbReference type="NCBI Taxonomy" id="2937441"/>
    <lineage>
        <taxon>Bacteria</taxon>
        <taxon>Pseudomonadati</taxon>
        <taxon>Pseudomonadota</taxon>
        <taxon>Betaproteobacteria</taxon>
        <taxon>Burkholderiales</taxon>
        <taxon>Sphaerotilaceae</taxon>
        <taxon>Ideonella</taxon>
    </lineage>
</organism>
<dbReference type="Gene3D" id="3.20.20.140">
    <property type="entry name" value="Metal-dependent hydrolases"/>
    <property type="match status" value="1"/>
</dbReference>
<reference evidence="1 2" key="1">
    <citation type="submission" date="2022-06" db="EMBL/GenBank/DDBJ databases">
        <title>Ideonella sp. NS12-5 Genome sequencing and assembly.</title>
        <authorList>
            <person name="Jung Y."/>
        </authorList>
    </citation>
    <scope>NUCLEOTIDE SEQUENCE [LARGE SCALE GENOMIC DNA]</scope>
    <source>
        <strain evidence="1 2">NS12-5</strain>
    </source>
</reference>
<dbReference type="InterPro" id="IPR008257">
    <property type="entry name" value="Pept_M19"/>
</dbReference>
<dbReference type="PANTHER" id="PTHR10443:SF12">
    <property type="entry name" value="DIPEPTIDASE"/>
    <property type="match status" value="1"/>
</dbReference>
<evidence type="ECO:0000313" key="1">
    <source>
        <dbReference type="EMBL" id="MCO5975401.1"/>
    </source>
</evidence>
<accession>A0ABT1BIF6</accession>
<sequence>MDGLSALRRPASPWINLQGSLANPNLALEAARRGDWSQLPPEGPGRVDARAQANAWASGLAAVCITVGHVTGPGDAWQKTCDDLARWRQFLDRPDSPWRQVDGVSDLVESRAAGQVGVLLGFQNTEMLGADPLRVAHCAAQGVRVMQLTYNGVNAVGCGCLANEDTGLTALGQVMVEAMNAQGVLIDLSHAGDRTLAEAVRASQRPVIVSHTGCRALANHRRNLADEDLRRVADAGGVVGLYAMPFLRAAGQPLLEDLVRHIDHALQVAGTEHVGVGTDGTLTAVDDVDNYRRFLGEAVRARQAAGLASADEDPEVCLFLPDATGPSQFERLADALGRAGHGASVVDRVLGGNALRLFGEVWCPSAQDPGG</sequence>
<dbReference type="Pfam" id="PF01244">
    <property type="entry name" value="Peptidase_M19"/>
    <property type="match status" value="1"/>
</dbReference>
<dbReference type="PANTHER" id="PTHR10443">
    <property type="entry name" value="MICROSOMAL DIPEPTIDASE"/>
    <property type="match status" value="1"/>
</dbReference>
<comment type="caution">
    <text evidence="1">The sequence shown here is derived from an EMBL/GenBank/DDBJ whole genome shotgun (WGS) entry which is preliminary data.</text>
</comment>
<protein>
    <submittedName>
        <fullName evidence="1">Dipeptidase</fullName>
    </submittedName>
</protein>